<keyword evidence="1" id="KW-1133">Transmembrane helix</keyword>
<feature type="transmembrane region" description="Helical" evidence="1">
    <location>
        <begin position="12"/>
        <end position="30"/>
    </location>
</feature>
<reference evidence="2 3" key="1">
    <citation type="submission" date="2019-07" db="EMBL/GenBank/DDBJ databases">
        <title>Draft genome assembly of a fouling barnacle, Amphibalanus amphitrite (Darwin, 1854): The first reference genome for Thecostraca.</title>
        <authorList>
            <person name="Kim W."/>
        </authorList>
    </citation>
    <scope>NUCLEOTIDE SEQUENCE [LARGE SCALE GENOMIC DNA]</scope>
    <source>
        <strain evidence="2">SNU_AA5</strain>
        <tissue evidence="2">Soma without cirri and trophi</tissue>
    </source>
</reference>
<protein>
    <submittedName>
        <fullName evidence="2">Uncharacterized protein</fullName>
    </submittedName>
</protein>
<dbReference type="AlphaFoldDB" id="A0A6A4VJR3"/>
<evidence type="ECO:0000313" key="2">
    <source>
        <dbReference type="EMBL" id="KAF0293299.1"/>
    </source>
</evidence>
<proteinExistence type="predicted"/>
<dbReference type="OrthoDB" id="6338610at2759"/>
<gene>
    <name evidence="2" type="ORF">FJT64_000879</name>
</gene>
<dbReference type="EMBL" id="VIIS01001753">
    <property type="protein sequence ID" value="KAF0293299.1"/>
    <property type="molecule type" value="Genomic_DNA"/>
</dbReference>
<feature type="transmembrane region" description="Helical" evidence="1">
    <location>
        <begin position="42"/>
        <end position="63"/>
    </location>
</feature>
<comment type="caution">
    <text evidence="2">The sequence shown here is derived from an EMBL/GenBank/DDBJ whole genome shotgun (WGS) entry which is preliminary data.</text>
</comment>
<evidence type="ECO:0000313" key="3">
    <source>
        <dbReference type="Proteomes" id="UP000440578"/>
    </source>
</evidence>
<keyword evidence="1" id="KW-0472">Membrane</keyword>
<accession>A0A6A4VJR3</accession>
<dbReference type="Pfam" id="PF14934">
    <property type="entry name" value="TMEM254"/>
    <property type="match status" value="1"/>
</dbReference>
<keyword evidence="3" id="KW-1185">Reference proteome</keyword>
<keyword evidence="1" id="KW-0812">Transmembrane</keyword>
<sequence>MVSSTYFKVAETRTAIVTLLLYYVLACVVAHRRCRKLGIGGVTRVLWLLQTLAFGIGSLKFLLWPVEDSPVQQQKKKKKQ</sequence>
<name>A0A6A4VJR3_AMPAM</name>
<dbReference type="Proteomes" id="UP000440578">
    <property type="component" value="Unassembled WGS sequence"/>
</dbReference>
<organism evidence="2 3">
    <name type="scientific">Amphibalanus amphitrite</name>
    <name type="common">Striped barnacle</name>
    <name type="synonym">Balanus amphitrite</name>
    <dbReference type="NCBI Taxonomy" id="1232801"/>
    <lineage>
        <taxon>Eukaryota</taxon>
        <taxon>Metazoa</taxon>
        <taxon>Ecdysozoa</taxon>
        <taxon>Arthropoda</taxon>
        <taxon>Crustacea</taxon>
        <taxon>Multicrustacea</taxon>
        <taxon>Cirripedia</taxon>
        <taxon>Thoracica</taxon>
        <taxon>Thoracicalcarea</taxon>
        <taxon>Balanomorpha</taxon>
        <taxon>Balanoidea</taxon>
        <taxon>Balanidae</taxon>
        <taxon>Amphibalaninae</taxon>
        <taxon>Amphibalanus</taxon>
    </lineage>
</organism>
<evidence type="ECO:0000256" key="1">
    <source>
        <dbReference type="SAM" id="Phobius"/>
    </source>
</evidence>
<dbReference type="InterPro" id="IPR028110">
    <property type="entry name" value="TMEM254"/>
</dbReference>